<sequence length="590" mass="58155">MRFSVKLRMLSGATVAAIAGVVLVGGGWISGADQASAAAPPVYTYITDLSNDRVVKVAPDGAQVTVASGLSYPAGVAVDSSGDVYIADTGHDRVVKVAADGTQTSFGSGLHHPYGVAVDGSGMIYIADSDNGRVVKVAPDGSQTIVASGLSSPFFGVAVDPSGTVYVADTHNSRVLKVATDGSQSSVGSGLSAPSGVAVDGSGAVYIADMENPEIVKYAAGSGQTYVGSALGRPFGVAVDASGSVYVTDTDLLRVVKIAADGRQTTIGRGLSQPFGVAAGVSAPVEVTGVAPAAAPGVGYSFTYGRRGIPLPQLSVTSGSLPAGLALSADGVLSGTPTQAGSFAFTITASNGVDPDVSFPETLDVTAAPTLTGNPPGAVTGTAYSYPFTTTGTPTPTTSITAGSLPPGLTLSADGVLSGTPTQTGTFAFTLTASNGTEPDATLPLTLDVTAAPTLTGNPPGAVTGTAYSYPFTTTGTPNPTTSITAGSLPPGLTLSADGVLSGTPTQTGSFAFTLTASNGTEPDATLPLTLDVTAAPIIPGNTPVIPSGGLAATGSSGTPWPAITGGLLLTAIGAALFRGPLRRHKRTSR</sequence>
<comment type="caution">
    <text evidence="4">The sequence shown here is derived from an EMBL/GenBank/DDBJ whole genome shotgun (WGS) entry which is preliminary data.</text>
</comment>
<dbReference type="SUPFAM" id="SSF49313">
    <property type="entry name" value="Cadherin-like"/>
    <property type="match status" value="3"/>
</dbReference>
<keyword evidence="5" id="KW-1185">Reference proteome</keyword>
<keyword evidence="3" id="KW-0472">Membrane</keyword>
<dbReference type="InterPro" id="IPR001258">
    <property type="entry name" value="NHL_repeat"/>
</dbReference>
<dbReference type="Pfam" id="PF05345">
    <property type="entry name" value="He_PIG"/>
    <property type="match status" value="3"/>
</dbReference>
<dbReference type="AlphaFoldDB" id="A0A5J5J8G5"/>
<dbReference type="InterPro" id="IPR050952">
    <property type="entry name" value="TRIM-NHL_E3_ligases"/>
</dbReference>
<dbReference type="InterPro" id="IPR015919">
    <property type="entry name" value="Cadherin-like_sf"/>
</dbReference>
<dbReference type="InterPro" id="IPR011042">
    <property type="entry name" value="6-blade_b-propeller_TolB-like"/>
</dbReference>
<dbReference type="OrthoDB" id="904022at2"/>
<evidence type="ECO:0000256" key="3">
    <source>
        <dbReference type="SAM" id="Phobius"/>
    </source>
</evidence>
<dbReference type="PANTHER" id="PTHR24104:SF25">
    <property type="entry name" value="PROTEIN LIN-41"/>
    <property type="match status" value="1"/>
</dbReference>
<name>A0A5J5J8G5_9MICO</name>
<dbReference type="RefSeq" id="WP_150448074.1">
    <property type="nucleotide sequence ID" value="NZ_VYSA01000001.1"/>
</dbReference>
<protein>
    <recommendedName>
        <fullName evidence="6">SMP-30/Gluconolactonase/LRE-like region domain-containing protein</fullName>
    </recommendedName>
</protein>
<reference evidence="5" key="1">
    <citation type="submission" date="2019-09" db="EMBL/GenBank/DDBJ databases">
        <title>Mumia zhuanghuii sp. nov. isolated from the intestinal contents of plateau pika (Ochotona curzoniae) in the Qinghai-Tibet plateau of China.</title>
        <authorList>
            <person name="Tian Z."/>
        </authorList>
    </citation>
    <scope>NUCLEOTIDE SEQUENCE [LARGE SCALE GENOMIC DNA]</scope>
    <source>
        <strain evidence="5">JCM 30598</strain>
    </source>
</reference>
<keyword evidence="3" id="KW-0812">Transmembrane</keyword>
<dbReference type="GO" id="GO:0005509">
    <property type="term" value="F:calcium ion binding"/>
    <property type="evidence" value="ECO:0007669"/>
    <property type="project" value="InterPro"/>
</dbReference>
<evidence type="ECO:0000256" key="2">
    <source>
        <dbReference type="PROSITE-ProRule" id="PRU00504"/>
    </source>
</evidence>
<dbReference type="EMBL" id="VYSA01000001">
    <property type="protein sequence ID" value="KAA9111305.1"/>
    <property type="molecule type" value="Genomic_DNA"/>
</dbReference>
<dbReference type="CDD" id="cd05819">
    <property type="entry name" value="NHL"/>
    <property type="match status" value="1"/>
</dbReference>
<dbReference type="PANTHER" id="PTHR24104">
    <property type="entry name" value="E3 UBIQUITIN-PROTEIN LIGASE NHLRC1-RELATED"/>
    <property type="match status" value="1"/>
</dbReference>
<dbReference type="Pfam" id="PF24684">
    <property type="entry name" value="Vgb_lyase"/>
    <property type="match status" value="1"/>
</dbReference>
<evidence type="ECO:0000256" key="1">
    <source>
        <dbReference type="ARBA" id="ARBA00022737"/>
    </source>
</evidence>
<feature type="transmembrane region" description="Helical" evidence="3">
    <location>
        <begin position="561"/>
        <end position="582"/>
    </location>
</feature>
<evidence type="ECO:0000313" key="5">
    <source>
        <dbReference type="Proteomes" id="UP000325827"/>
    </source>
</evidence>
<feature type="repeat" description="NHL" evidence="2">
    <location>
        <begin position="104"/>
        <end position="140"/>
    </location>
</feature>
<keyword evidence="3" id="KW-1133">Transmembrane helix</keyword>
<evidence type="ECO:0000313" key="4">
    <source>
        <dbReference type="EMBL" id="KAA9111305.1"/>
    </source>
</evidence>
<dbReference type="GO" id="GO:0005975">
    <property type="term" value="P:carbohydrate metabolic process"/>
    <property type="evidence" value="ECO:0007669"/>
    <property type="project" value="UniProtKB-ARBA"/>
</dbReference>
<dbReference type="Proteomes" id="UP000325827">
    <property type="component" value="Unassembled WGS sequence"/>
</dbReference>
<accession>A0A5J5J8G5</accession>
<keyword evidence="1" id="KW-0677">Repeat</keyword>
<dbReference type="InterPro" id="IPR013783">
    <property type="entry name" value="Ig-like_fold"/>
</dbReference>
<dbReference type="Gene3D" id="2.40.10.500">
    <property type="match status" value="1"/>
</dbReference>
<dbReference type="GO" id="GO:0016020">
    <property type="term" value="C:membrane"/>
    <property type="evidence" value="ECO:0007669"/>
    <property type="project" value="InterPro"/>
</dbReference>
<feature type="repeat" description="NHL" evidence="2">
    <location>
        <begin position="191"/>
        <end position="221"/>
    </location>
</feature>
<dbReference type="GO" id="GO:0008270">
    <property type="term" value="F:zinc ion binding"/>
    <property type="evidence" value="ECO:0007669"/>
    <property type="project" value="UniProtKB-KW"/>
</dbReference>
<proteinExistence type="predicted"/>
<organism evidence="4 5">
    <name type="scientific">Microbacterium rhizomatis</name>
    <dbReference type="NCBI Taxonomy" id="1631477"/>
    <lineage>
        <taxon>Bacteria</taxon>
        <taxon>Bacillati</taxon>
        <taxon>Actinomycetota</taxon>
        <taxon>Actinomycetes</taxon>
        <taxon>Micrococcales</taxon>
        <taxon>Microbacteriaceae</taxon>
        <taxon>Microbacterium</taxon>
    </lineage>
</organism>
<gene>
    <name evidence="4" type="ORF">F6B43_06875</name>
</gene>
<dbReference type="PROSITE" id="PS51125">
    <property type="entry name" value="NHL"/>
    <property type="match status" value="4"/>
</dbReference>
<feature type="repeat" description="NHL" evidence="2">
    <location>
        <begin position="156"/>
        <end position="181"/>
    </location>
</feature>
<feature type="repeat" description="NHL" evidence="2">
    <location>
        <begin position="70"/>
        <end position="100"/>
    </location>
</feature>
<dbReference type="Gene3D" id="2.120.10.30">
    <property type="entry name" value="TolB, C-terminal domain"/>
    <property type="match status" value="1"/>
</dbReference>
<evidence type="ECO:0008006" key="6">
    <source>
        <dbReference type="Google" id="ProtNLM"/>
    </source>
</evidence>
<dbReference type="SUPFAM" id="SSF63829">
    <property type="entry name" value="Calcium-dependent phosphotriesterase"/>
    <property type="match status" value="1"/>
</dbReference>
<dbReference type="Gene3D" id="2.60.40.10">
    <property type="entry name" value="Immunoglobulins"/>
    <property type="match status" value="3"/>
</dbReference>